<comment type="catalytic activity">
    <reaction evidence="1">
        <text>Hydrolysis of alpha-(2-&gt;3)-, alpha-(2-&gt;6)-, alpha-(2-&gt;8)- glycosidic linkages of terminal sialic acid residues in oligosaccharides, glycoproteins, glycolipids, colominic acid and synthetic substrates.</text>
        <dbReference type="EC" id="3.2.1.18"/>
    </reaction>
</comment>
<dbReference type="SUPFAM" id="SSF50939">
    <property type="entry name" value="Sialidases"/>
    <property type="match status" value="1"/>
</dbReference>
<dbReference type="InterPro" id="IPR036278">
    <property type="entry name" value="Sialidase_sf"/>
</dbReference>
<name>A0A1L8HJW7_XENLA</name>
<dbReference type="InterPro" id="IPR011040">
    <property type="entry name" value="Sialidase"/>
</dbReference>
<dbReference type="CTD" id="108708823"/>
<evidence type="ECO:0000256" key="1">
    <source>
        <dbReference type="ARBA" id="ARBA00000427"/>
    </source>
</evidence>
<dbReference type="RefSeq" id="XP_018103373.1">
    <property type="nucleotide sequence ID" value="XM_018247884.2"/>
</dbReference>
<dbReference type="GO" id="GO:0016020">
    <property type="term" value="C:membrane"/>
    <property type="evidence" value="ECO:0000318"/>
    <property type="project" value="GO_Central"/>
</dbReference>
<sequence length="385" mass="43905">MKPPMPERTPLFKAEPNGSVYRIPSLIYIKEEINMFLAFAEKRKDANDVSAEYLAMKRGVYKTGYVKWEGVQILHEAAMKHHRTVNPCPVYEDKNKVLFLFFNCIPEGVTEQHMRKWGNSSKLCYVTSKDYGKTWSSLTDITDVTSGIRNLATVFVAPGHGIQTESGKLIIPAYVYVAKFWFIHWWRTSAHSFYLYSEDQGNRWRVSERIGQCESGECELAEITSNDGNKMLYCNARATGKKRIEALILNVDGEFKFVEKSRKLIETNDGCSGSVVSFLGGEVPGQERTHWVLFSHPSKKERRGLGIYLNKTPMVSASWSKPWIISEGPSAYSDLADCQDANTFAVLFESGEKTPYEEINFCLFTLEDVLENIKKKKSLFARLMK</sequence>
<dbReference type="PaxDb" id="8355-A0A1L8HJW7"/>
<evidence type="ECO:0000313" key="10">
    <source>
        <dbReference type="RefSeq" id="XP_018103375.1"/>
    </source>
</evidence>
<evidence type="ECO:0000313" key="8">
    <source>
        <dbReference type="Proteomes" id="UP000186698"/>
    </source>
</evidence>
<gene>
    <name evidence="9 10 11" type="primary">neu3.3.L</name>
</gene>
<accession>A0A1L8HJW7</accession>
<dbReference type="STRING" id="8355.A0A1L8HJW7"/>
<keyword evidence="6" id="KW-0326">Glycosidase</keyword>
<comment type="similarity">
    <text evidence="2">Belongs to the glycosyl hydrolase 33 family.</text>
</comment>
<dbReference type="RefSeq" id="XP_018103375.1">
    <property type="nucleotide sequence ID" value="XM_018247886.2"/>
</dbReference>
<dbReference type="PANTHER" id="PTHR10628">
    <property type="entry name" value="SIALIDASE"/>
    <property type="match status" value="1"/>
</dbReference>
<protein>
    <recommendedName>
        <fullName evidence="3">exo-alpha-sialidase</fullName>
        <ecNumber evidence="3">3.2.1.18</ecNumber>
    </recommendedName>
</protein>
<reference evidence="9 10" key="1">
    <citation type="submission" date="2022-04" db="UniProtKB">
        <authorList>
            <consortium name="RefSeq"/>
        </authorList>
    </citation>
    <scope>IDENTIFICATION</scope>
    <source>
        <strain evidence="9 10">J_2021</strain>
        <tissue evidence="9 10">Erythrocytes</tissue>
    </source>
</reference>
<dbReference type="InterPro" id="IPR026856">
    <property type="entry name" value="Sialidase_fam"/>
</dbReference>
<evidence type="ECO:0000256" key="3">
    <source>
        <dbReference type="ARBA" id="ARBA00012733"/>
    </source>
</evidence>
<keyword evidence="5" id="KW-0119">Carbohydrate metabolism</keyword>
<evidence type="ECO:0000259" key="7">
    <source>
        <dbReference type="Pfam" id="PF13088"/>
    </source>
</evidence>
<dbReference type="GO" id="GO:0005737">
    <property type="term" value="C:cytoplasm"/>
    <property type="evidence" value="ECO:0000318"/>
    <property type="project" value="GO_Central"/>
</dbReference>
<dbReference type="Proteomes" id="UP000186698">
    <property type="component" value="Chromosome 2L"/>
</dbReference>
<dbReference type="OMA" id="PWIINKG"/>
<evidence type="ECO:0000256" key="6">
    <source>
        <dbReference type="ARBA" id="ARBA00023295"/>
    </source>
</evidence>
<evidence type="ECO:0000256" key="5">
    <source>
        <dbReference type="ARBA" id="ARBA00023277"/>
    </source>
</evidence>
<dbReference type="AlphaFoldDB" id="A0A1L8HJW7"/>
<dbReference type="PANTHER" id="PTHR10628:SF29">
    <property type="entry name" value="EXO-ALPHA-SIALIDASE"/>
    <property type="match status" value="1"/>
</dbReference>
<evidence type="ECO:0000256" key="2">
    <source>
        <dbReference type="ARBA" id="ARBA00009348"/>
    </source>
</evidence>
<dbReference type="Gene3D" id="2.120.10.10">
    <property type="match status" value="1"/>
</dbReference>
<keyword evidence="4" id="KW-0442">Lipid degradation</keyword>
<organism evidence="10">
    <name type="scientific">Xenopus laevis</name>
    <name type="common">African clawed frog</name>
    <dbReference type="NCBI Taxonomy" id="8355"/>
    <lineage>
        <taxon>Eukaryota</taxon>
        <taxon>Metazoa</taxon>
        <taxon>Chordata</taxon>
        <taxon>Craniata</taxon>
        <taxon>Vertebrata</taxon>
        <taxon>Euteleostomi</taxon>
        <taxon>Amphibia</taxon>
        <taxon>Batrachia</taxon>
        <taxon>Anura</taxon>
        <taxon>Pipoidea</taxon>
        <taxon>Pipidae</taxon>
        <taxon>Xenopodinae</taxon>
        <taxon>Xenopus</taxon>
        <taxon>Xenopus</taxon>
    </lineage>
</organism>
<dbReference type="GO" id="GO:0009313">
    <property type="term" value="P:oligosaccharide catabolic process"/>
    <property type="evidence" value="ECO:0000318"/>
    <property type="project" value="GO_Central"/>
</dbReference>
<keyword evidence="8" id="KW-1185">Reference proteome</keyword>
<dbReference type="OrthoDB" id="2739686at2759"/>
<dbReference type="FunFam" id="2.120.10.10:FF:000011">
    <property type="entry name" value="Sialidase 3b"/>
    <property type="match status" value="1"/>
</dbReference>
<dbReference type="Pfam" id="PF13088">
    <property type="entry name" value="BNR_2"/>
    <property type="match status" value="1"/>
</dbReference>
<dbReference type="KEGG" id="xla:108708823"/>
<evidence type="ECO:0000313" key="9">
    <source>
        <dbReference type="RefSeq" id="XP_018103373.1"/>
    </source>
</evidence>
<proteinExistence type="inferred from homology"/>
<dbReference type="AGR" id="Xenbase:XB-GENE-6487289"/>
<keyword evidence="4" id="KW-0443">Lipid metabolism</keyword>
<dbReference type="GO" id="GO:0005764">
    <property type="term" value="C:lysosome"/>
    <property type="evidence" value="ECO:0000318"/>
    <property type="project" value="GO_Central"/>
</dbReference>
<evidence type="ECO:0000256" key="4">
    <source>
        <dbReference type="ARBA" id="ARBA00022963"/>
    </source>
</evidence>
<dbReference type="GO" id="GO:0006689">
    <property type="term" value="P:ganglioside catabolic process"/>
    <property type="evidence" value="ECO:0000318"/>
    <property type="project" value="GO_Central"/>
</dbReference>
<dbReference type="CDD" id="cd15482">
    <property type="entry name" value="Sialidase_non-viral"/>
    <property type="match status" value="1"/>
</dbReference>
<dbReference type="GO" id="GO:0004308">
    <property type="term" value="F:exo-alpha-sialidase activity"/>
    <property type="evidence" value="ECO:0000318"/>
    <property type="project" value="GO_Central"/>
</dbReference>
<keyword evidence="6" id="KW-0378">Hydrolase</keyword>
<feature type="domain" description="Sialidase" evidence="7">
    <location>
        <begin position="38"/>
        <end position="341"/>
    </location>
</feature>
<dbReference type="GeneID" id="108708823"/>
<dbReference type="Xenbase" id="XB-GENE-6487289">
    <property type="gene designation" value="neu3.3.L"/>
</dbReference>
<evidence type="ECO:0000313" key="11">
    <source>
        <dbReference type="Xenbase" id="XB-GENE-6487289"/>
    </source>
</evidence>
<dbReference type="EC" id="3.2.1.18" evidence="3"/>
<dbReference type="Bgee" id="108708823">
    <property type="expression patterns" value="Expressed in heart and 14 other cell types or tissues"/>
</dbReference>